<proteinExistence type="inferred from homology"/>
<organism evidence="3">
    <name type="scientific">marine sediment metagenome</name>
    <dbReference type="NCBI Taxonomy" id="412755"/>
    <lineage>
        <taxon>unclassified sequences</taxon>
        <taxon>metagenomes</taxon>
        <taxon>ecological metagenomes</taxon>
    </lineage>
</organism>
<dbReference type="Gene3D" id="3.40.50.720">
    <property type="entry name" value="NAD(P)-binding Rossmann-like Domain"/>
    <property type="match status" value="1"/>
</dbReference>
<reference evidence="3" key="1">
    <citation type="journal article" date="2015" name="Nature">
        <title>Complex archaea that bridge the gap between prokaryotes and eukaryotes.</title>
        <authorList>
            <person name="Spang A."/>
            <person name="Saw J.H."/>
            <person name="Jorgensen S.L."/>
            <person name="Zaremba-Niedzwiedzka K."/>
            <person name="Martijn J."/>
            <person name="Lind A.E."/>
            <person name="van Eijk R."/>
            <person name="Schleper C."/>
            <person name="Guy L."/>
            <person name="Ettema T.J."/>
        </authorList>
    </citation>
    <scope>NUCLEOTIDE SEQUENCE</scope>
</reference>
<dbReference type="EMBL" id="LAZR01019121">
    <property type="protein sequence ID" value="KKL93686.1"/>
    <property type="molecule type" value="Genomic_DNA"/>
</dbReference>
<dbReference type="InterPro" id="IPR036291">
    <property type="entry name" value="NAD(P)-bd_dom_sf"/>
</dbReference>
<evidence type="ECO:0000313" key="3">
    <source>
        <dbReference type="EMBL" id="KKL93686.1"/>
    </source>
</evidence>
<feature type="domain" description="NAD-dependent epimerase/dehydratase" evidence="2">
    <location>
        <begin position="9"/>
        <end position="221"/>
    </location>
</feature>
<name>A0A0F9GSS0_9ZZZZ</name>
<evidence type="ECO:0000256" key="1">
    <source>
        <dbReference type="ARBA" id="ARBA00007637"/>
    </source>
</evidence>
<protein>
    <recommendedName>
        <fullName evidence="2">NAD-dependent epimerase/dehydratase domain-containing protein</fullName>
    </recommendedName>
</protein>
<sequence length="287" mass="32271">MLNRHQRFLITGGDGFIGSTLTDLLKRQNKEVYSFDIVNDYDVRKYRDLQDVVDVFEPDIIISMASVAGIDRVANDPIGTIETNILGVRNLLKIKGDVKLVHLSTSEVYGESADRNKETDPTIVGAIGSPRWSYQASKVCADHLITNSDSEALIIRPFNVFGPKQVGHGAIADFIDWAKKGKDLKIYGDGLQTRSWCSVDDFLVGVISLIEMECKGVYNVGDSRTPITIKELAEQIIKVCQSKSKLYYVPKREVDVCYRVPNIDKIMKDIGWKPTTNFHLELKRTIK</sequence>
<dbReference type="Pfam" id="PF01370">
    <property type="entry name" value="Epimerase"/>
    <property type="match status" value="1"/>
</dbReference>
<evidence type="ECO:0000259" key="2">
    <source>
        <dbReference type="Pfam" id="PF01370"/>
    </source>
</evidence>
<gene>
    <name evidence="3" type="ORF">LCGC14_1872200</name>
</gene>
<comment type="similarity">
    <text evidence="1">Belongs to the NAD(P)-dependent epimerase/dehydratase family.</text>
</comment>
<dbReference type="InterPro" id="IPR001509">
    <property type="entry name" value="Epimerase_deHydtase"/>
</dbReference>
<dbReference type="AlphaFoldDB" id="A0A0F9GSS0"/>
<dbReference type="SUPFAM" id="SSF51735">
    <property type="entry name" value="NAD(P)-binding Rossmann-fold domains"/>
    <property type="match status" value="1"/>
</dbReference>
<dbReference type="PANTHER" id="PTHR43000">
    <property type="entry name" value="DTDP-D-GLUCOSE 4,6-DEHYDRATASE-RELATED"/>
    <property type="match status" value="1"/>
</dbReference>
<comment type="caution">
    <text evidence="3">The sequence shown here is derived from an EMBL/GenBank/DDBJ whole genome shotgun (WGS) entry which is preliminary data.</text>
</comment>
<accession>A0A0F9GSS0</accession>